<organism evidence="3 4">
    <name type="scientific">Nitrosospira multiformis</name>
    <dbReference type="NCBI Taxonomy" id="1231"/>
    <lineage>
        <taxon>Bacteria</taxon>
        <taxon>Pseudomonadati</taxon>
        <taxon>Pseudomonadota</taxon>
        <taxon>Betaproteobacteria</taxon>
        <taxon>Nitrosomonadales</taxon>
        <taxon>Nitrosomonadaceae</taxon>
        <taxon>Nitrosospira</taxon>
    </lineage>
</organism>
<gene>
    <name evidence="3" type="ORF">SAMN05216404_11668</name>
</gene>
<sequence>MEPRAHHVLIGFFTVMTVTAALLFTLWLSKAPGDSVQRYYTVVFNEAVRGLSIGSAVQYSGITVGDVVKLALDPQDPRKVIARVRVQGSTPIKEDTQARLALTGITGNSVIEFSGGSPDSPDLVAKDDHKDPVIVATPSPIAKLLEHSDNMMADVTQLVMRAKEILSQENAKRLSRTLENLEQTTEVIASQNDNVRGIVGELAAASAQANSALREATQLVAATNTLVSEKGAPTLGNLDRATASLAKVSASVDQLLLENQAALSGGMQGMNELGPALQELRYTMSTLARTVRRLDENPAAYLTGREKIEELEP</sequence>
<dbReference type="Proteomes" id="UP000183898">
    <property type="component" value="Unassembled WGS sequence"/>
</dbReference>
<dbReference type="InterPro" id="IPR003399">
    <property type="entry name" value="Mce/MlaD"/>
</dbReference>
<accession>A0A1H8NIV4</accession>
<dbReference type="RefSeq" id="WP_074748887.1">
    <property type="nucleotide sequence ID" value="NZ_FOCT01000016.1"/>
</dbReference>
<keyword evidence="1" id="KW-0812">Transmembrane</keyword>
<name>A0A1H8NIV4_9PROT</name>
<evidence type="ECO:0000259" key="2">
    <source>
        <dbReference type="Pfam" id="PF02470"/>
    </source>
</evidence>
<protein>
    <submittedName>
        <fullName evidence="3">Phospholipid/cholesterol/gamma-HCH transport system substrate-binding protein</fullName>
    </submittedName>
</protein>
<evidence type="ECO:0000313" key="3">
    <source>
        <dbReference type="EMBL" id="SEO29550.1"/>
    </source>
</evidence>
<dbReference type="PANTHER" id="PTHR36698:SF2">
    <property type="entry name" value="MCE_MLAD DOMAIN-CONTAINING PROTEIN"/>
    <property type="match status" value="1"/>
</dbReference>
<keyword evidence="1" id="KW-0472">Membrane</keyword>
<proteinExistence type="predicted"/>
<reference evidence="3 4" key="1">
    <citation type="submission" date="2016-10" db="EMBL/GenBank/DDBJ databases">
        <authorList>
            <person name="de Groot N.N."/>
        </authorList>
    </citation>
    <scope>NUCLEOTIDE SEQUENCE [LARGE SCALE GENOMIC DNA]</scope>
    <source>
        <strain evidence="3 4">Nl18</strain>
    </source>
</reference>
<dbReference type="EMBL" id="FOCT01000016">
    <property type="protein sequence ID" value="SEO29550.1"/>
    <property type="molecule type" value="Genomic_DNA"/>
</dbReference>
<feature type="domain" description="Mce/MlaD" evidence="2">
    <location>
        <begin position="39"/>
        <end position="115"/>
    </location>
</feature>
<dbReference type="PANTHER" id="PTHR36698">
    <property type="entry name" value="BLL5892 PROTEIN"/>
    <property type="match status" value="1"/>
</dbReference>
<evidence type="ECO:0000313" key="4">
    <source>
        <dbReference type="Proteomes" id="UP000183898"/>
    </source>
</evidence>
<evidence type="ECO:0000256" key="1">
    <source>
        <dbReference type="SAM" id="Phobius"/>
    </source>
</evidence>
<dbReference type="AlphaFoldDB" id="A0A1H8NIV4"/>
<dbReference type="Pfam" id="PF02470">
    <property type="entry name" value="MlaD"/>
    <property type="match status" value="1"/>
</dbReference>
<feature type="transmembrane region" description="Helical" evidence="1">
    <location>
        <begin position="6"/>
        <end position="28"/>
    </location>
</feature>
<keyword evidence="1" id="KW-1133">Transmembrane helix</keyword>